<evidence type="ECO:0000313" key="2">
    <source>
        <dbReference type="Proteomes" id="UP000723714"/>
    </source>
</evidence>
<reference evidence="1 2" key="1">
    <citation type="submission" date="2021-06" db="EMBL/GenBank/DDBJ databases">
        <title>Faecalicatena sp. nov. isolated from porcine feces.</title>
        <authorList>
            <person name="Oh B.S."/>
            <person name="Lee J.H."/>
        </authorList>
    </citation>
    <scope>NUCLEOTIDE SEQUENCE [LARGE SCALE GENOMIC DNA]</scope>
    <source>
        <strain evidence="1 2">AGMB00832</strain>
    </source>
</reference>
<comment type="caution">
    <text evidence="1">The sequence shown here is derived from an EMBL/GenBank/DDBJ whole genome shotgun (WGS) entry which is preliminary data.</text>
</comment>
<organism evidence="1 2">
    <name type="scientific">Faecalicatena faecalis</name>
    <dbReference type="NCBI Taxonomy" id="2726362"/>
    <lineage>
        <taxon>Bacteria</taxon>
        <taxon>Bacillati</taxon>
        <taxon>Bacillota</taxon>
        <taxon>Clostridia</taxon>
        <taxon>Lachnospirales</taxon>
        <taxon>Lachnospiraceae</taxon>
        <taxon>Faecalicatena</taxon>
    </lineage>
</organism>
<dbReference type="EMBL" id="JABACJ020000043">
    <property type="protein sequence ID" value="MBU3878697.1"/>
    <property type="molecule type" value="Genomic_DNA"/>
</dbReference>
<dbReference type="Proteomes" id="UP000723714">
    <property type="component" value="Unassembled WGS sequence"/>
</dbReference>
<keyword evidence="2" id="KW-1185">Reference proteome</keyword>
<protein>
    <submittedName>
        <fullName evidence="1">Uncharacterized protein</fullName>
    </submittedName>
</protein>
<name>A0ABS6DBX3_9FIRM</name>
<proteinExistence type="predicted"/>
<sequence length="101" mass="11685">MNKFKKVIAVVFRNLIKPMQYIRPNTYMQIYSWYLKKLGLHLTGSPRYIHPSVSLDGTGYDKTYLGDDIVISKNVVFLNHDYSLGCGLRALGEHHDTTPYF</sequence>
<accession>A0ABS6DBX3</accession>
<dbReference type="RefSeq" id="WP_216245580.1">
    <property type="nucleotide sequence ID" value="NZ_JABACJ020000043.1"/>
</dbReference>
<evidence type="ECO:0000313" key="1">
    <source>
        <dbReference type="EMBL" id="MBU3878697.1"/>
    </source>
</evidence>
<gene>
    <name evidence="1" type="ORF">HGO97_023145</name>
</gene>